<sequence length="50" mass="5422">MNGGTFLASFTSSLSQPPLGFGSYVDQPDGTCGYRVGDQFWNHLTTNTFT</sequence>
<keyword evidence="2" id="KW-1185">Reference proteome</keyword>
<accession>A0A427YSR3</accession>
<dbReference type="Proteomes" id="UP000279259">
    <property type="component" value="Unassembled WGS sequence"/>
</dbReference>
<protein>
    <submittedName>
        <fullName evidence="1">Uncharacterized protein</fullName>
    </submittedName>
</protein>
<proteinExistence type="predicted"/>
<dbReference type="AlphaFoldDB" id="A0A427YSR3"/>
<dbReference type="EMBL" id="RSCD01000002">
    <property type="protein sequence ID" value="RSH94188.1"/>
    <property type="molecule type" value="Genomic_DNA"/>
</dbReference>
<comment type="caution">
    <text evidence="1">The sequence shown here is derived from an EMBL/GenBank/DDBJ whole genome shotgun (WGS) entry which is preliminary data.</text>
</comment>
<evidence type="ECO:0000313" key="1">
    <source>
        <dbReference type="EMBL" id="RSH94188.1"/>
    </source>
</evidence>
<evidence type="ECO:0000313" key="2">
    <source>
        <dbReference type="Proteomes" id="UP000279259"/>
    </source>
</evidence>
<name>A0A427YSR3_9TREE</name>
<reference evidence="1 2" key="1">
    <citation type="submission" date="2018-11" db="EMBL/GenBank/DDBJ databases">
        <title>Genome sequence of Saitozyma podzolica DSM 27192.</title>
        <authorList>
            <person name="Aliyu H."/>
            <person name="Gorte O."/>
            <person name="Ochsenreither K."/>
        </authorList>
    </citation>
    <scope>NUCLEOTIDE SEQUENCE [LARGE SCALE GENOMIC DNA]</scope>
    <source>
        <strain evidence="1 2">DSM 27192</strain>
    </source>
</reference>
<gene>
    <name evidence="1" type="ORF">EHS25_003991</name>
</gene>
<organism evidence="1 2">
    <name type="scientific">Saitozyma podzolica</name>
    <dbReference type="NCBI Taxonomy" id="1890683"/>
    <lineage>
        <taxon>Eukaryota</taxon>
        <taxon>Fungi</taxon>
        <taxon>Dikarya</taxon>
        <taxon>Basidiomycota</taxon>
        <taxon>Agaricomycotina</taxon>
        <taxon>Tremellomycetes</taxon>
        <taxon>Tremellales</taxon>
        <taxon>Trimorphomycetaceae</taxon>
        <taxon>Saitozyma</taxon>
    </lineage>
</organism>